<accession>A0A1B1Z004</accession>
<dbReference type="InterPro" id="IPR036873">
    <property type="entry name" value="Rhodanese-like_dom_sf"/>
</dbReference>
<dbReference type="Pfam" id="PF00581">
    <property type="entry name" value="Rhodanese"/>
    <property type="match status" value="1"/>
</dbReference>
<keyword evidence="3" id="KW-1185">Reference proteome</keyword>
<dbReference type="InterPro" id="IPR001763">
    <property type="entry name" value="Rhodanese-like_dom"/>
</dbReference>
<dbReference type="CDD" id="cd00158">
    <property type="entry name" value="RHOD"/>
    <property type="match status" value="1"/>
</dbReference>
<organism evidence="2 3">
    <name type="scientific">Fictibacillus arsenicus</name>
    <dbReference type="NCBI Taxonomy" id="255247"/>
    <lineage>
        <taxon>Bacteria</taxon>
        <taxon>Bacillati</taxon>
        <taxon>Bacillota</taxon>
        <taxon>Bacilli</taxon>
        <taxon>Bacillales</taxon>
        <taxon>Fictibacillaceae</taxon>
        <taxon>Fictibacillus</taxon>
    </lineage>
</organism>
<feature type="domain" description="Rhodanese" evidence="1">
    <location>
        <begin position="26"/>
        <end position="91"/>
    </location>
</feature>
<dbReference type="AlphaFoldDB" id="A0A1B1Z004"/>
<dbReference type="SUPFAM" id="SSF52821">
    <property type="entry name" value="Rhodanese/Cell cycle control phosphatase"/>
    <property type="match status" value="1"/>
</dbReference>
<dbReference type="EMBL" id="CP016761">
    <property type="protein sequence ID" value="ANX10720.1"/>
    <property type="molecule type" value="Genomic_DNA"/>
</dbReference>
<dbReference type="SMART" id="SM00450">
    <property type="entry name" value="RHOD"/>
    <property type="match status" value="1"/>
</dbReference>
<dbReference type="KEGG" id="far:ABE41_001665"/>
<evidence type="ECO:0000313" key="3">
    <source>
        <dbReference type="Proteomes" id="UP000077412"/>
    </source>
</evidence>
<dbReference type="PANTHER" id="PTHR43031">
    <property type="entry name" value="FAD-DEPENDENT OXIDOREDUCTASE"/>
    <property type="match status" value="1"/>
</dbReference>
<evidence type="ECO:0000259" key="1">
    <source>
        <dbReference type="PROSITE" id="PS50206"/>
    </source>
</evidence>
<dbReference type="Gene3D" id="3.40.250.10">
    <property type="entry name" value="Rhodanese-like domain"/>
    <property type="match status" value="1"/>
</dbReference>
<dbReference type="STRING" id="255247.ABE41_001665"/>
<dbReference type="PROSITE" id="PS50206">
    <property type="entry name" value="RHODANESE_3"/>
    <property type="match status" value="1"/>
</dbReference>
<dbReference type="OrthoDB" id="9784009at2"/>
<dbReference type="PANTHER" id="PTHR43031:SF1">
    <property type="entry name" value="PYRIDINE NUCLEOTIDE-DISULPHIDE OXIDOREDUCTASE"/>
    <property type="match status" value="1"/>
</dbReference>
<sequence>MYFKLFFDEQLAHMSYLIGCQKTGEAIVIDPARDEDQLDEIPKDKKIITHCKSGARSAIGTSLLQAKGFKDVLNLEGGFSAWQKEGLPVKKD</sequence>
<gene>
    <name evidence="2" type="ORF">ABE41_001665</name>
</gene>
<name>A0A1B1Z004_9BACL</name>
<protein>
    <recommendedName>
        <fullName evidence="1">Rhodanese domain-containing protein</fullName>
    </recommendedName>
</protein>
<dbReference type="Proteomes" id="UP000077412">
    <property type="component" value="Chromosome"/>
</dbReference>
<reference evidence="2 3" key="1">
    <citation type="submission" date="2016-08" db="EMBL/GenBank/DDBJ databases">
        <title>Complete genome sequence of Fictibacillus arsenicus G25-54, a strain with toxicity to nematodes and a potential arsenic-resistance activity.</title>
        <authorList>
            <person name="Zheng Z."/>
        </authorList>
    </citation>
    <scope>NUCLEOTIDE SEQUENCE [LARGE SCALE GENOMIC DNA]</scope>
    <source>
        <strain evidence="2 3">G25-54</strain>
    </source>
</reference>
<dbReference type="InterPro" id="IPR050229">
    <property type="entry name" value="GlpE_sulfurtransferase"/>
</dbReference>
<evidence type="ECO:0000313" key="2">
    <source>
        <dbReference type="EMBL" id="ANX10720.1"/>
    </source>
</evidence>
<proteinExistence type="predicted"/>